<name>A0A0V0YU27_9BILA</name>
<comment type="caution">
    <text evidence="1">The sequence shown here is derived from an EMBL/GenBank/DDBJ whole genome shotgun (WGS) entry which is preliminary data.</text>
</comment>
<dbReference type="EMBL" id="JYDQ01002638">
    <property type="protein sequence ID" value="KRY03612.1"/>
    <property type="molecule type" value="Genomic_DNA"/>
</dbReference>
<gene>
    <name evidence="1" type="ORF">T12_1000</name>
</gene>
<evidence type="ECO:0000313" key="2">
    <source>
        <dbReference type="Proteomes" id="UP000054783"/>
    </source>
</evidence>
<accession>A0A0V0YU27</accession>
<proteinExistence type="predicted"/>
<dbReference type="Proteomes" id="UP000054783">
    <property type="component" value="Unassembled WGS sequence"/>
</dbReference>
<reference evidence="1 2" key="1">
    <citation type="submission" date="2015-01" db="EMBL/GenBank/DDBJ databases">
        <title>Evolution of Trichinella species and genotypes.</title>
        <authorList>
            <person name="Korhonen P.K."/>
            <person name="Edoardo P."/>
            <person name="Giuseppe L.R."/>
            <person name="Gasser R.B."/>
        </authorList>
    </citation>
    <scope>NUCLEOTIDE SEQUENCE [LARGE SCALE GENOMIC DNA]</scope>
    <source>
        <strain evidence="1">ISS2496</strain>
    </source>
</reference>
<sequence length="81" mass="9135">MASVGCAGTIMFYRRLTYTLFQNSSTLTFSRWCNPADDQVAVAYASVFRRHLTQLGRRYEVADVPATSWFLILSCSSFLPA</sequence>
<dbReference type="AlphaFoldDB" id="A0A0V0YU27"/>
<protein>
    <submittedName>
        <fullName evidence="1">Uncharacterized protein</fullName>
    </submittedName>
</protein>
<keyword evidence="2" id="KW-1185">Reference proteome</keyword>
<feature type="non-terminal residue" evidence="1">
    <location>
        <position position="81"/>
    </location>
</feature>
<evidence type="ECO:0000313" key="1">
    <source>
        <dbReference type="EMBL" id="KRY03612.1"/>
    </source>
</evidence>
<organism evidence="1 2">
    <name type="scientific">Trichinella patagoniensis</name>
    <dbReference type="NCBI Taxonomy" id="990121"/>
    <lineage>
        <taxon>Eukaryota</taxon>
        <taxon>Metazoa</taxon>
        <taxon>Ecdysozoa</taxon>
        <taxon>Nematoda</taxon>
        <taxon>Enoplea</taxon>
        <taxon>Dorylaimia</taxon>
        <taxon>Trichinellida</taxon>
        <taxon>Trichinellidae</taxon>
        <taxon>Trichinella</taxon>
    </lineage>
</organism>